<dbReference type="Gene3D" id="3.30.70.260">
    <property type="match status" value="1"/>
</dbReference>
<name>A0A977KCR7_9CREN</name>
<dbReference type="SUPFAM" id="SSF53633">
    <property type="entry name" value="Carbamate kinase-like"/>
    <property type="match status" value="1"/>
</dbReference>
<keyword evidence="2 7" id="KW-0808">Transferase</keyword>
<dbReference type="GO" id="GO:0004072">
    <property type="term" value="F:aspartate kinase activity"/>
    <property type="evidence" value="ECO:0007669"/>
    <property type="project" value="UniProtKB-EC"/>
</dbReference>
<reference evidence="11" key="1">
    <citation type="submission" date="2013-11" db="EMBL/GenBank/DDBJ databases">
        <title>Comparative genomics of Ignicoccus.</title>
        <authorList>
            <person name="Podar M."/>
        </authorList>
    </citation>
    <scope>NUCLEOTIDE SEQUENCE</scope>
    <source>
        <strain evidence="11">DSM 13166</strain>
    </source>
</reference>
<dbReference type="InterPro" id="IPR054352">
    <property type="entry name" value="ACT_Aspartokinase"/>
</dbReference>
<dbReference type="PIRSF" id="PIRSF000726">
    <property type="entry name" value="Asp_kin"/>
    <property type="match status" value="1"/>
</dbReference>
<dbReference type="GO" id="GO:0005829">
    <property type="term" value="C:cytosol"/>
    <property type="evidence" value="ECO:0007669"/>
    <property type="project" value="TreeGrafter"/>
</dbReference>
<dbReference type="AlphaFoldDB" id="A0A977KCR7"/>
<dbReference type="Gene3D" id="3.30.2130.10">
    <property type="entry name" value="VC0802-like"/>
    <property type="match status" value="1"/>
</dbReference>
<evidence type="ECO:0000256" key="6">
    <source>
        <dbReference type="ARBA" id="ARBA00047872"/>
    </source>
</evidence>
<feature type="domain" description="Aspartokinase ACT" evidence="10">
    <location>
        <begin position="314"/>
        <end position="372"/>
    </location>
</feature>
<evidence type="ECO:0000259" key="10">
    <source>
        <dbReference type="Pfam" id="PF22468"/>
    </source>
</evidence>
<dbReference type="Pfam" id="PF22468">
    <property type="entry name" value="ACT_9"/>
    <property type="match status" value="1"/>
</dbReference>
<feature type="domain" description="Aspartate/glutamate/uridylate kinase" evidence="9">
    <location>
        <begin position="1"/>
        <end position="281"/>
    </location>
</feature>
<organism evidence="11 12">
    <name type="scientific">Ignicoccus pacificus DSM 13166</name>
    <dbReference type="NCBI Taxonomy" id="940294"/>
    <lineage>
        <taxon>Archaea</taxon>
        <taxon>Thermoproteota</taxon>
        <taxon>Thermoprotei</taxon>
        <taxon>Desulfurococcales</taxon>
        <taxon>Desulfurococcaceae</taxon>
        <taxon>Ignicoccus</taxon>
    </lineage>
</organism>
<keyword evidence="5" id="KW-0067">ATP-binding</keyword>
<evidence type="ECO:0000313" key="12">
    <source>
        <dbReference type="Proteomes" id="UP001063698"/>
    </source>
</evidence>
<dbReference type="KEGG" id="ipc:IPA_04690"/>
<keyword evidence="3" id="KW-0547">Nucleotide-binding</keyword>
<dbReference type="InterPro" id="IPR001048">
    <property type="entry name" value="Asp/Glu/Uridylate_kinase"/>
</dbReference>
<dbReference type="InterPro" id="IPR001341">
    <property type="entry name" value="Asp_kinase"/>
</dbReference>
<comment type="pathway">
    <text evidence="8">Amino-acid biosynthesis; L-methionine biosynthesis via de novo pathway; L-homoserine from L-aspartate: step 1/3.</text>
</comment>
<dbReference type="GO" id="GO:0009090">
    <property type="term" value="P:homoserine biosynthetic process"/>
    <property type="evidence" value="ECO:0007669"/>
    <property type="project" value="TreeGrafter"/>
</dbReference>
<dbReference type="InterPro" id="IPR005260">
    <property type="entry name" value="Asp_kin_monofn"/>
</dbReference>
<accession>A0A977KCR7</accession>
<evidence type="ECO:0000256" key="7">
    <source>
        <dbReference type="RuleBase" id="RU003448"/>
    </source>
</evidence>
<evidence type="ECO:0000256" key="3">
    <source>
        <dbReference type="ARBA" id="ARBA00022741"/>
    </source>
</evidence>
<sequence>MKLVAKFGGSVLRDSEGYKRSAEVVKDLIDNNNEVVVVVSAMKGVTDSLLNVANSIHKGWRPYVKALKARHLRVLEELSASPKWYKVIDALFDELSRVLWALEILKESTPRTRDYILSFGERLSVNLMAAALEKVGLRARPMNPLEAGIYTDDNFSQVSPLYDLIEKVAKERISNVLEEGIIPVVTGFLGTTTAGIFTTLGRGGSDLTATILGASLGVDEVRLYTDVDGIKTANPKEFPNAITIRELSVYEAIEMARLGAKKLHPRTFEPVLRRPVDVRVLSLYDPQGNSTLISYGKKGPKLKSVAMINEMTIITVKGVGMVGMRGTAAKVMEAAAKIGANIYAISQPISETSISIVVKEEKAEAAAKAIKASLEGSGINVEVELRKNISTVSVVGKGLENPSFVGDVLSMLEDMPVLMIAKGPLDLSLSVITPTKYAKEVASRYHEEILREMKEYYGEAK</sequence>
<evidence type="ECO:0000256" key="5">
    <source>
        <dbReference type="ARBA" id="ARBA00022840"/>
    </source>
</evidence>
<dbReference type="Proteomes" id="UP001063698">
    <property type="component" value="Chromosome"/>
</dbReference>
<evidence type="ECO:0000256" key="1">
    <source>
        <dbReference type="ARBA" id="ARBA00010122"/>
    </source>
</evidence>
<dbReference type="SUPFAM" id="SSF55021">
    <property type="entry name" value="ACT-like"/>
    <property type="match status" value="1"/>
</dbReference>
<dbReference type="PANTHER" id="PTHR21499:SF70">
    <property type="entry name" value="ASPARTOKINASE"/>
    <property type="match status" value="1"/>
</dbReference>
<dbReference type="GO" id="GO:0009089">
    <property type="term" value="P:lysine biosynthetic process via diaminopimelate"/>
    <property type="evidence" value="ECO:0007669"/>
    <property type="project" value="InterPro"/>
</dbReference>
<evidence type="ECO:0000313" key="11">
    <source>
        <dbReference type="EMBL" id="UXD22430.1"/>
    </source>
</evidence>
<dbReference type="NCBIfam" id="TIGR00657">
    <property type="entry name" value="asp_kinases"/>
    <property type="match status" value="1"/>
</dbReference>
<dbReference type="InterPro" id="IPR036393">
    <property type="entry name" value="AceGlu_kinase-like_sf"/>
</dbReference>
<dbReference type="EC" id="2.7.2.4" evidence="7"/>
<keyword evidence="12" id="KW-1185">Reference proteome</keyword>
<keyword evidence="4 7" id="KW-0418">Kinase</keyword>
<protein>
    <recommendedName>
        <fullName evidence="7">Aspartokinase</fullName>
        <ecNumber evidence="7">2.7.2.4</ecNumber>
    </recommendedName>
</protein>
<dbReference type="GO" id="GO:0005524">
    <property type="term" value="F:ATP binding"/>
    <property type="evidence" value="ECO:0007669"/>
    <property type="project" value="UniProtKB-KW"/>
</dbReference>
<dbReference type="InterPro" id="IPR045865">
    <property type="entry name" value="ACT-like_dom_sf"/>
</dbReference>
<dbReference type="PANTHER" id="PTHR21499">
    <property type="entry name" value="ASPARTATE KINASE"/>
    <property type="match status" value="1"/>
</dbReference>
<evidence type="ECO:0000256" key="2">
    <source>
        <dbReference type="ARBA" id="ARBA00022679"/>
    </source>
</evidence>
<evidence type="ECO:0000256" key="4">
    <source>
        <dbReference type="ARBA" id="ARBA00022777"/>
    </source>
</evidence>
<evidence type="ECO:0000256" key="8">
    <source>
        <dbReference type="RuleBase" id="RU004249"/>
    </source>
</evidence>
<dbReference type="Gene3D" id="3.40.1160.10">
    <property type="entry name" value="Acetylglutamate kinase-like"/>
    <property type="match status" value="1"/>
</dbReference>
<comment type="catalytic activity">
    <reaction evidence="6 7">
        <text>L-aspartate + ATP = 4-phospho-L-aspartate + ADP</text>
        <dbReference type="Rhea" id="RHEA:23776"/>
        <dbReference type="ChEBI" id="CHEBI:29991"/>
        <dbReference type="ChEBI" id="CHEBI:30616"/>
        <dbReference type="ChEBI" id="CHEBI:57535"/>
        <dbReference type="ChEBI" id="CHEBI:456216"/>
        <dbReference type="EC" id="2.7.2.4"/>
    </reaction>
</comment>
<proteinExistence type="inferred from homology"/>
<evidence type="ECO:0000259" key="9">
    <source>
        <dbReference type="Pfam" id="PF00696"/>
    </source>
</evidence>
<dbReference type="Pfam" id="PF00696">
    <property type="entry name" value="AA_kinase"/>
    <property type="match status" value="1"/>
</dbReference>
<comment type="pathway">
    <text evidence="8">Amino-acid biosynthesis; L-lysine biosynthesis via DAP pathway; (S)-tetrahydrodipicolinate from L-aspartate: step 1/4.</text>
</comment>
<dbReference type="EMBL" id="CP006868">
    <property type="protein sequence ID" value="UXD22430.1"/>
    <property type="molecule type" value="Genomic_DNA"/>
</dbReference>
<gene>
    <name evidence="11" type="ORF">IPA_04690</name>
</gene>
<comment type="pathway">
    <text evidence="8">Amino-acid biosynthesis; L-threonine biosynthesis; L-threonine from L-aspartate: step 1/5.</text>
</comment>
<comment type="similarity">
    <text evidence="1 7">Belongs to the aspartokinase family.</text>
</comment>
<keyword evidence="8" id="KW-0028">Amino-acid biosynthesis</keyword>